<dbReference type="GO" id="GO:0051231">
    <property type="term" value="P:spindle elongation"/>
    <property type="evidence" value="ECO:0007669"/>
    <property type="project" value="TreeGrafter"/>
</dbReference>
<gene>
    <name evidence="9" type="ORF">EDEG_03083</name>
</gene>
<dbReference type="GO" id="GO:0007052">
    <property type="term" value="P:mitotic spindle organization"/>
    <property type="evidence" value="ECO:0007669"/>
    <property type="project" value="TreeGrafter"/>
</dbReference>
<dbReference type="GO" id="GO:0007018">
    <property type="term" value="P:microtubule-based movement"/>
    <property type="evidence" value="ECO:0007669"/>
    <property type="project" value="InterPro"/>
</dbReference>
<dbReference type="VEuPathDB" id="MicrosporidiaDB:EDEG_03083"/>
<dbReference type="InterPro" id="IPR036961">
    <property type="entry name" value="Kinesin_motor_dom_sf"/>
</dbReference>
<dbReference type="InterPro" id="IPR001752">
    <property type="entry name" value="Kinesin_motor_dom"/>
</dbReference>
<dbReference type="PRINTS" id="PR00380">
    <property type="entry name" value="KINESINHEAVY"/>
</dbReference>
<feature type="domain" description="Kinesin motor" evidence="8">
    <location>
        <begin position="11"/>
        <end position="500"/>
    </location>
</feature>
<organism evidence="9 10">
    <name type="scientific">Edhazardia aedis (strain USNM 41457)</name>
    <name type="common">Microsporidian parasite</name>
    <dbReference type="NCBI Taxonomy" id="1003232"/>
    <lineage>
        <taxon>Eukaryota</taxon>
        <taxon>Fungi</taxon>
        <taxon>Fungi incertae sedis</taxon>
        <taxon>Microsporidia</taxon>
        <taxon>Edhazardia</taxon>
    </lineage>
</organism>
<name>J9DM94_EDHAE</name>
<dbReference type="GO" id="GO:0005524">
    <property type="term" value="F:ATP binding"/>
    <property type="evidence" value="ECO:0007669"/>
    <property type="project" value="UniProtKB-UniRule"/>
</dbReference>
<evidence type="ECO:0000256" key="6">
    <source>
        <dbReference type="PROSITE-ProRule" id="PRU00283"/>
    </source>
</evidence>
<dbReference type="InterPro" id="IPR027417">
    <property type="entry name" value="P-loop_NTPase"/>
</dbReference>
<dbReference type="GO" id="GO:0003777">
    <property type="term" value="F:microtubule motor activity"/>
    <property type="evidence" value="ECO:0007669"/>
    <property type="project" value="InterPro"/>
</dbReference>
<dbReference type="Pfam" id="PF00225">
    <property type="entry name" value="Kinesin"/>
    <property type="match status" value="3"/>
</dbReference>
<dbReference type="STRING" id="1003232.J9DM94"/>
<dbReference type="InterPro" id="IPR019821">
    <property type="entry name" value="Kinesin_motor_CS"/>
</dbReference>
<dbReference type="GO" id="GO:0005737">
    <property type="term" value="C:cytoplasm"/>
    <property type="evidence" value="ECO:0007669"/>
    <property type="project" value="UniProtKB-SubCell"/>
</dbReference>
<dbReference type="PANTHER" id="PTHR47969">
    <property type="entry name" value="CHROMOSOME-ASSOCIATED KINESIN KIF4A-RELATED"/>
    <property type="match status" value="1"/>
</dbReference>
<proteinExistence type="inferred from homology"/>
<dbReference type="GO" id="GO:0008017">
    <property type="term" value="F:microtubule binding"/>
    <property type="evidence" value="ECO:0007669"/>
    <property type="project" value="InterPro"/>
</dbReference>
<sequence length="2015" mass="233528">MKKPCDVENNKVRVEIRIKPTTDDVLDLRLPHKIGLAQKSFHFDYIYDSYAKHSDIFCKSIEPMLCSLMNGFNCTVFCYGQTGSGKTYTMGISNAQLNVFYDKMIRNSHFEEIRFETSNQTSDEKKNKFYEEHGDGVEFVSDKNEGFKLNIEGEKEHESWKKDDNDSSPCLSNNPKLFKQNFSKSQFTEKGNGEISSFKDEHVDMSFPCKIDNKDKEKSYFGIIPDSLLYIFEKKSKNDQIFCSFIEIYNEEVIDLLSGYRTHLNIQTSNGENNISGSKEIQVNSVKSAINILQKGLKDRTVKSTKMNMASSRSHAIFTISFRKAISKKDDSSAIDRKTNCDECLFAEESNIKEYDNFNINCDKKRLICSDQVNNNILSQKESDSYANFEKNDTEGFVISKFTFVDLAGSERLKRTEAKGVTAKESISINSGLLALSNVITGLSKRHTFIPYRDSKLTRLLQHSLGGNSYTLMLACISGSSKDTNETFNTLKYAHRASNISNKIYNNMEIEADKLNVIELKKEIFRLKSENIELRKKITKVTKIKNDQYFDEVIRENEKLKTENIELNRFITNNIQQNNTNSPHKKHLATNKLLMKKNYNDGLLYIDQKYTHNDIPVLDKMSENDLKRDTGFSKNYSYNHVDVTCKESTVVDSINVNQDTFSKKEVEKIEKAVKSKSNNMNYIKSYSNKKNDLLTEKKIIKTSNRNDDDTIKISKNIKTDVSSKKNLSVSKVDEKNIKNFFSRDNIINKNIKDKEHEFGPILTQEVKKSLTSPTIDINSLFNSKTQKQYNKDNTNEYYSSSFVTRNKETLLPINQQKKPVDTTSSLKTENELTLIENDKIETALEENKVLKYVLKKIYNNAKNKNDTSLKKILESSFLCERISNWNLIVKKNLQNMTSIAEKKKSLLDLNHSDIKIGDLFFDYDSGLNINVEAKKCCENDETIKQGLQGLNDTKKFEINPNDLITTPQAKPLNESSLDLSSACTKNSNPEKAFFCVTNQKTVLTPRKAKSCNLNQCSFLTNNNIKWTPKKAINSNIYSADNPLEKNSCFFRSDIDFKKQNLDISSNNTLKSYLNEYNVLKSHEETSSKDNIFYIRSRNPNNGDFFNKSNIIDFPTFFKYNENKKRKTSLPSLNNYTYLNCNDEANDKNGEKCLNNEAVIKEKNDNIENNLKRTPLTDKIIQNECLEDINNKNNLINKLYLSEHEKNKQVNEQIQKTLAELMIHKNKKNTKKNDHNNYIITKKNIDVFAENHFLNKIDETQVKDEQLNTPKFIKDFLKYENKSDYNIDIINEKNQKYKKLEVIETYISKNKNQLTTRDFKNDLYKKPTYHETVSKNNDRMLINKDKELLNQTKTKEMIDCEDCDINKYNLKPCEKNQEFNISSAKDVNVLENSVYPHNVSDQYYKKYSCLDLENACIKSSEQKPTNIMESYNEQQNVFLNKSFDENTLHLKKNSENHYNLKSINDVVDKQDLNLLSNPLKNGFESMLFDNKLYLSKQVVHCQANTNVECDFTDNNLSKKTFEPYSELKECDEKFMSKNILEVDIPEQSSKKHSKTSEDILKDNHKDVYCSENLISSLPKNIDKENTEPYIEFPSYFHLDHKSSSYHDKTIIQENIDCQQSDQNKNNKDQQNNILDNYTLKAVFSANQKNLKKKSIVFEPNFRDGNVNILENTGLNIESDINLNPIQYINDNNIIKENKEKKYVISNSEKINFNNSKMGDNSPQKTTEIYKKNKSSTGILFQDELPSKNKLKNERNVLHCESLFTNLCNKDNEDSISCENKKNYENNYKFGSLSPIKRFKTFENNNLDDQTAKGVQFDLEKNRYYDYFDNQQNILVFSNNQPFYHLKGSNTTNKIYTNINEFENINKNTKSLDIDMRKINTVNCQQKNVNVHNDTSFGNLSIKSYIDSKICSDLIENKNEKSEYNIKETESFLDNSIKDINKMNQISENKITQNFINENKFNNIELNIIEKSTQPDLELKLSQIKSHLNAPSKELNILDTSNSSTYKNDINESSEKK</sequence>
<reference evidence="9 10" key="1">
    <citation type="submission" date="2011-08" db="EMBL/GenBank/DDBJ databases">
        <authorList>
            <person name="Liu Z.J."/>
            <person name="Shi F.L."/>
            <person name="Lu J.Q."/>
            <person name="Li M."/>
            <person name="Wang Z.L."/>
        </authorList>
    </citation>
    <scope>NUCLEOTIDE SEQUENCE [LARGE SCALE GENOMIC DNA]</scope>
    <source>
        <strain evidence="9 10">USNM 41457</strain>
    </source>
</reference>
<keyword evidence="4 6" id="KW-0067">ATP-binding</keyword>
<reference evidence="10" key="2">
    <citation type="submission" date="2015-07" db="EMBL/GenBank/DDBJ databases">
        <title>Contrasting host-pathogen interactions and genome evolution in two generalist and specialist microsporidian pathogens of mosquitoes.</title>
        <authorList>
            <consortium name="The Broad Institute Genomics Platform"/>
            <consortium name="The Broad Institute Genome Sequencing Center for Infectious Disease"/>
            <person name="Cuomo C.A."/>
            <person name="Sanscrainte N.D."/>
            <person name="Goldberg J.M."/>
            <person name="Heiman D."/>
            <person name="Young S."/>
            <person name="Zeng Q."/>
            <person name="Becnel J.J."/>
            <person name="Birren B.W."/>
        </authorList>
    </citation>
    <scope>NUCLEOTIDE SEQUENCE [LARGE SCALE GENOMIC DNA]</scope>
    <source>
        <strain evidence="10">USNM 41457</strain>
    </source>
</reference>
<dbReference type="SUPFAM" id="SSF52540">
    <property type="entry name" value="P-loop containing nucleoside triphosphate hydrolases"/>
    <property type="match status" value="1"/>
</dbReference>
<dbReference type="SMART" id="SM00129">
    <property type="entry name" value="KISc"/>
    <property type="match status" value="1"/>
</dbReference>
<evidence type="ECO:0000256" key="7">
    <source>
        <dbReference type="SAM" id="MobiDB-lite"/>
    </source>
</evidence>
<comment type="caution">
    <text evidence="9">The sequence shown here is derived from an EMBL/GenBank/DDBJ whole genome shotgun (WGS) entry which is preliminary data.</text>
</comment>
<evidence type="ECO:0000256" key="2">
    <source>
        <dbReference type="ARBA" id="ARBA00022490"/>
    </source>
</evidence>
<evidence type="ECO:0000259" key="8">
    <source>
        <dbReference type="PROSITE" id="PS50067"/>
    </source>
</evidence>
<dbReference type="PROSITE" id="PS00411">
    <property type="entry name" value="KINESIN_MOTOR_1"/>
    <property type="match status" value="1"/>
</dbReference>
<dbReference type="PANTHER" id="PTHR47969:SF15">
    <property type="entry name" value="CHROMOSOME-ASSOCIATED KINESIN KIF4A-RELATED"/>
    <property type="match status" value="1"/>
</dbReference>
<dbReference type="InterPro" id="IPR027640">
    <property type="entry name" value="Kinesin-like_fam"/>
</dbReference>
<feature type="binding site" evidence="6">
    <location>
        <begin position="80"/>
        <end position="87"/>
    </location>
    <ligand>
        <name>ATP</name>
        <dbReference type="ChEBI" id="CHEBI:30616"/>
    </ligand>
</feature>
<dbReference type="Gene3D" id="3.40.850.10">
    <property type="entry name" value="Kinesin motor domain"/>
    <property type="match status" value="1"/>
</dbReference>
<dbReference type="PROSITE" id="PS50067">
    <property type="entry name" value="KINESIN_MOTOR_2"/>
    <property type="match status" value="1"/>
</dbReference>
<keyword evidence="6" id="KW-0505">Motor protein</keyword>
<dbReference type="OrthoDB" id="3176171at2759"/>
<evidence type="ECO:0000256" key="5">
    <source>
        <dbReference type="ARBA" id="ARBA00023054"/>
    </source>
</evidence>
<keyword evidence="10" id="KW-1185">Reference proteome</keyword>
<dbReference type="InParanoid" id="J9DM94"/>
<comment type="similarity">
    <text evidence="6">Belongs to the TRAFAC class myosin-kinesin ATPase superfamily. Kinesin family.</text>
</comment>
<evidence type="ECO:0000256" key="4">
    <source>
        <dbReference type="ARBA" id="ARBA00022840"/>
    </source>
</evidence>
<keyword evidence="5" id="KW-0175">Coiled coil</keyword>
<dbReference type="HOGENOM" id="CLU_233665_0_0_1"/>
<keyword evidence="3 6" id="KW-0547">Nucleotide-binding</keyword>
<evidence type="ECO:0000256" key="1">
    <source>
        <dbReference type="ARBA" id="ARBA00004496"/>
    </source>
</evidence>
<dbReference type="Proteomes" id="UP000003163">
    <property type="component" value="Unassembled WGS sequence"/>
</dbReference>
<dbReference type="EMBL" id="AFBI03000068">
    <property type="protein sequence ID" value="EJW02497.1"/>
    <property type="molecule type" value="Genomic_DNA"/>
</dbReference>
<protein>
    <recommendedName>
        <fullName evidence="8">Kinesin motor domain-containing protein</fullName>
    </recommendedName>
</protein>
<keyword evidence="2" id="KW-0963">Cytoplasm</keyword>
<accession>J9DM94</accession>
<evidence type="ECO:0000313" key="10">
    <source>
        <dbReference type="Proteomes" id="UP000003163"/>
    </source>
</evidence>
<evidence type="ECO:0000313" key="9">
    <source>
        <dbReference type="EMBL" id="EJW02497.1"/>
    </source>
</evidence>
<evidence type="ECO:0000256" key="3">
    <source>
        <dbReference type="ARBA" id="ARBA00022741"/>
    </source>
</evidence>
<feature type="region of interest" description="Disordered" evidence="7">
    <location>
        <begin position="1993"/>
        <end position="2015"/>
    </location>
</feature>
<comment type="subcellular location">
    <subcellularLocation>
        <location evidence="1">Cytoplasm</location>
    </subcellularLocation>
</comment>
<dbReference type="GO" id="GO:0005875">
    <property type="term" value="C:microtubule associated complex"/>
    <property type="evidence" value="ECO:0007669"/>
    <property type="project" value="TreeGrafter"/>
</dbReference>
<feature type="compositionally biased region" description="Polar residues" evidence="7">
    <location>
        <begin position="1996"/>
        <end position="2006"/>
    </location>
</feature>